<keyword evidence="1" id="KW-0732">Signal</keyword>
<dbReference type="AlphaFoldDB" id="A0A1H5YWK1"/>
<feature type="chain" id="PRO_5009290974" description="Lipoprotein" evidence="1">
    <location>
        <begin position="25"/>
        <end position="190"/>
    </location>
</feature>
<evidence type="ECO:0000313" key="3">
    <source>
        <dbReference type="Proteomes" id="UP000236731"/>
    </source>
</evidence>
<evidence type="ECO:0008006" key="4">
    <source>
        <dbReference type="Google" id="ProtNLM"/>
    </source>
</evidence>
<accession>A0A1H5YWK1</accession>
<organism evidence="2 3">
    <name type="scientific">Sphingobacterium lactis</name>
    <dbReference type="NCBI Taxonomy" id="797291"/>
    <lineage>
        <taxon>Bacteria</taxon>
        <taxon>Pseudomonadati</taxon>
        <taxon>Bacteroidota</taxon>
        <taxon>Sphingobacteriia</taxon>
        <taxon>Sphingobacteriales</taxon>
        <taxon>Sphingobacteriaceae</taxon>
        <taxon>Sphingobacterium</taxon>
    </lineage>
</organism>
<evidence type="ECO:0000313" key="2">
    <source>
        <dbReference type="EMBL" id="SEG28683.1"/>
    </source>
</evidence>
<dbReference type="RefSeq" id="WP_146060619.1">
    <property type="nucleotide sequence ID" value="NZ_CP049246.1"/>
</dbReference>
<name>A0A1H5YWK1_9SPHI</name>
<reference evidence="3" key="1">
    <citation type="submission" date="2016-10" db="EMBL/GenBank/DDBJ databases">
        <authorList>
            <person name="Varghese N."/>
            <person name="Submissions S."/>
        </authorList>
    </citation>
    <scope>NUCLEOTIDE SEQUENCE [LARGE SCALE GENOMIC DNA]</scope>
    <source>
        <strain evidence="3">DSM 22361</strain>
    </source>
</reference>
<dbReference type="Proteomes" id="UP000236731">
    <property type="component" value="Unassembled WGS sequence"/>
</dbReference>
<sequence>MQKQKITQLLFTLCLVLGFTMVLSSCSKDEGGPSDSGNYFMKAKFNGELKEFKQQPSFQGGGNDGRLEHIVLGADEIYFKDVKPGEMSPGFVIEIWNIGGDIKNGTYTYNGGGGIDRDDANSYSLKSYYMLDGYTRYGANETENLTMVITDLQRDKSIRGTFKGVFTLNDESGKTITITDGEFYLPYRDN</sequence>
<feature type="signal peptide" evidence="1">
    <location>
        <begin position="1"/>
        <end position="24"/>
    </location>
</feature>
<dbReference type="EMBL" id="FNUT01000006">
    <property type="protein sequence ID" value="SEG28683.1"/>
    <property type="molecule type" value="Genomic_DNA"/>
</dbReference>
<proteinExistence type="predicted"/>
<protein>
    <recommendedName>
        <fullName evidence="4">Lipoprotein</fullName>
    </recommendedName>
</protein>
<gene>
    <name evidence="2" type="ORF">SAMN05421877_106164</name>
</gene>
<evidence type="ECO:0000256" key="1">
    <source>
        <dbReference type="SAM" id="SignalP"/>
    </source>
</evidence>
<dbReference type="PROSITE" id="PS51257">
    <property type="entry name" value="PROKAR_LIPOPROTEIN"/>
    <property type="match status" value="1"/>
</dbReference>
<dbReference type="OrthoDB" id="1349136at2"/>
<keyword evidence="3" id="KW-1185">Reference proteome</keyword>